<evidence type="ECO:0000313" key="1">
    <source>
        <dbReference type="EMBL" id="RGU26115.1"/>
    </source>
</evidence>
<sequence length="177" mass="19859">MKIDISLTEKSIQDAIDKLERYKDRLQDKCIAFVGELASNGIAVARANTGNFGHYITFSYEIKDTTDGCTAIVLATETGRIQSTWQTADGLKTVDVSPLLMAEYGSGWKAKPHFNDTRGGQGTFPGQTHAFDSEGWYWRDESGELHHSYGITPTMPMYRAFLKMENEIMKTARKNFS</sequence>
<organism evidence="1 2">
    <name type="scientific">Agathobacter rectalis</name>
    <dbReference type="NCBI Taxonomy" id="39491"/>
    <lineage>
        <taxon>Bacteria</taxon>
        <taxon>Bacillati</taxon>
        <taxon>Bacillota</taxon>
        <taxon>Clostridia</taxon>
        <taxon>Lachnospirales</taxon>
        <taxon>Lachnospiraceae</taxon>
        <taxon>Agathobacter</taxon>
    </lineage>
</organism>
<gene>
    <name evidence="1" type="ORF">DWW89_06630</name>
</gene>
<dbReference type="EMBL" id="QRXR01000008">
    <property type="protein sequence ID" value="RGU26115.1"/>
    <property type="molecule type" value="Genomic_DNA"/>
</dbReference>
<comment type="caution">
    <text evidence="1">The sequence shown here is derived from an EMBL/GenBank/DDBJ whole genome shotgun (WGS) entry which is preliminary data.</text>
</comment>
<evidence type="ECO:0000313" key="2">
    <source>
        <dbReference type="Proteomes" id="UP000283765"/>
    </source>
</evidence>
<reference evidence="1 2" key="1">
    <citation type="submission" date="2018-08" db="EMBL/GenBank/DDBJ databases">
        <title>A genome reference for cultivated species of the human gut microbiota.</title>
        <authorList>
            <person name="Zou Y."/>
            <person name="Xue W."/>
            <person name="Luo G."/>
        </authorList>
    </citation>
    <scope>NUCLEOTIDE SEQUENCE [LARGE SCALE GENOMIC DNA]</scope>
    <source>
        <strain evidence="1 2">AF17-27</strain>
    </source>
</reference>
<accession>A0A412RQY1</accession>
<proteinExistence type="predicted"/>
<dbReference type="RefSeq" id="WP_117993561.1">
    <property type="nucleotide sequence ID" value="NZ_QRXR01000008.1"/>
</dbReference>
<dbReference type="Proteomes" id="UP000283765">
    <property type="component" value="Unassembled WGS sequence"/>
</dbReference>
<protein>
    <recommendedName>
        <fullName evidence="3">HK97 gp10 family phage protein</fullName>
    </recommendedName>
</protein>
<dbReference type="AlphaFoldDB" id="A0A412RQY1"/>
<evidence type="ECO:0008006" key="3">
    <source>
        <dbReference type="Google" id="ProtNLM"/>
    </source>
</evidence>
<name>A0A412RQY1_9FIRM</name>